<evidence type="ECO:0000256" key="7">
    <source>
        <dbReference type="ARBA" id="ARBA00076388"/>
    </source>
</evidence>
<dbReference type="GO" id="GO:0000472">
    <property type="term" value="P:endonucleolytic cleavage to generate mature 5'-end of SSU-rRNA from (SSU-rRNA, 5.8S rRNA, LSU-rRNA)"/>
    <property type="evidence" value="ECO:0007669"/>
    <property type="project" value="EnsemblFungi"/>
</dbReference>
<dbReference type="GO" id="GO:0032040">
    <property type="term" value="C:small-subunit processome"/>
    <property type="evidence" value="ECO:0007669"/>
    <property type="project" value="EnsemblFungi"/>
</dbReference>
<keyword evidence="11" id="KW-1185">Reference proteome</keyword>
<dbReference type="GO" id="GO:0000480">
    <property type="term" value="P:endonucleolytic cleavage in 5'-ETS of tricistronic rRNA transcript (SSU-rRNA, 5.8S rRNA, LSU-rRNA)"/>
    <property type="evidence" value="ECO:0007669"/>
    <property type="project" value="EnsemblFungi"/>
</dbReference>
<dbReference type="Pfam" id="PF04900">
    <property type="entry name" value="Fcf1"/>
    <property type="match status" value="1"/>
</dbReference>
<comment type="function">
    <text evidence="5">Involved in rRNA-processing and ribosome biogenesis.</text>
</comment>
<keyword evidence="4" id="KW-0539">Nucleus</keyword>
<evidence type="ECO:0000259" key="9">
    <source>
        <dbReference type="Pfam" id="PF24779"/>
    </source>
</evidence>
<dbReference type="OrthoDB" id="25675at2759"/>
<gene>
    <name evidence="10" type="ORF">PNEG_00158</name>
</gene>
<dbReference type="RefSeq" id="XP_007872019.1">
    <property type="nucleotide sequence ID" value="XM_007873828.1"/>
</dbReference>
<dbReference type="STRING" id="1069680.M7PMN3"/>
<evidence type="ECO:0000256" key="1">
    <source>
        <dbReference type="ARBA" id="ARBA00004604"/>
    </source>
</evidence>
<evidence type="ECO:0000256" key="2">
    <source>
        <dbReference type="ARBA" id="ARBA00022517"/>
    </source>
</evidence>
<evidence type="ECO:0000313" key="10">
    <source>
        <dbReference type="EMBL" id="EMR11724.1"/>
    </source>
</evidence>
<keyword evidence="2" id="KW-0690">Ribosome biogenesis</keyword>
<dbReference type="AlphaFoldDB" id="M7PMN3"/>
<evidence type="ECO:0000256" key="3">
    <source>
        <dbReference type="ARBA" id="ARBA00022552"/>
    </source>
</evidence>
<comment type="similarity">
    <text evidence="6">Belongs to the UTP23/FCF1 family. UTP23 subfamily.</text>
</comment>
<feature type="region of interest" description="Disordered" evidence="8">
    <location>
        <begin position="179"/>
        <end position="221"/>
    </location>
</feature>
<evidence type="ECO:0000256" key="5">
    <source>
        <dbReference type="ARBA" id="ARBA00037300"/>
    </source>
</evidence>
<protein>
    <recommendedName>
        <fullName evidence="7">U three protein 23</fullName>
    </recommendedName>
</protein>
<dbReference type="Proteomes" id="UP000011958">
    <property type="component" value="Unassembled WGS sequence"/>
</dbReference>
<dbReference type="InterPro" id="IPR006984">
    <property type="entry name" value="Fcf1/UTP23"/>
</dbReference>
<feature type="domain" description="UTP23 sensor motif region" evidence="9">
    <location>
        <begin position="192"/>
        <end position="210"/>
    </location>
</feature>
<dbReference type="InterPro" id="IPR029060">
    <property type="entry name" value="PIN-like_dom_sf"/>
</dbReference>
<name>M7PMN3_PNEMU</name>
<dbReference type="GeneID" id="19893856"/>
<dbReference type="HOGENOM" id="CLU_053567_1_1_1"/>
<dbReference type="OMA" id="CCMQALY"/>
<dbReference type="eggNOG" id="KOG3164">
    <property type="taxonomic scope" value="Eukaryota"/>
</dbReference>
<keyword evidence="3" id="KW-0698">rRNA processing</keyword>
<comment type="caution">
    <text evidence="10">The sequence shown here is derived from an EMBL/GenBank/DDBJ whole genome shotgun (WGS) entry which is preliminary data.</text>
</comment>
<dbReference type="InterPro" id="IPR057776">
    <property type="entry name" value="UTP23_sensor"/>
</dbReference>
<feature type="region of interest" description="Disordered" evidence="8">
    <location>
        <begin position="233"/>
        <end position="252"/>
    </location>
</feature>
<dbReference type="PANTHER" id="PTHR12416">
    <property type="entry name" value="RRNA-PROCESSING PROTEIN UTP23 HOMOLOG"/>
    <property type="match status" value="1"/>
</dbReference>
<evidence type="ECO:0000256" key="8">
    <source>
        <dbReference type="SAM" id="MobiDB-lite"/>
    </source>
</evidence>
<dbReference type="Gene3D" id="3.40.50.1010">
    <property type="entry name" value="5'-nuclease"/>
    <property type="match status" value="1"/>
</dbReference>
<dbReference type="EMBL" id="AFWA02000005">
    <property type="protein sequence ID" value="EMR11724.1"/>
    <property type="molecule type" value="Genomic_DNA"/>
</dbReference>
<evidence type="ECO:0000256" key="4">
    <source>
        <dbReference type="ARBA" id="ARBA00023242"/>
    </source>
</evidence>
<dbReference type="FunFam" id="3.40.50.1010:FF:000006">
    <property type="entry name" value="rRNA-processing protein UTP23 homolog"/>
    <property type="match status" value="1"/>
</dbReference>
<feature type="compositionally biased region" description="Basic residues" evidence="8">
    <location>
        <begin position="237"/>
        <end position="252"/>
    </location>
</feature>
<proteinExistence type="inferred from homology"/>
<sequence length="252" mass="29472">MRQKRLKSYKKLMQIYKISFGFREPYQTLIDADYLQDSIKCKMDAIKLLERILQGKVKPMITQCCIQKLYETKQQDIISIAKAYERRRCNHKDNPLPPEDCIYSIVNINGKNKHRYIVATQSIQIRTKLRDIPAVPLFYISRSVVILEPSSYSTIRAKQIIEQNKLGLKKEESEKILGTKRKINNEDSSLPRKKRRGPKEPNPLSVKKKKTNLIQKKQNSSKILTNIISHQNTTLIKKTRRHSRGKSHKKLS</sequence>
<dbReference type="SUPFAM" id="SSF88723">
    <property type="entry name" value="PIN domain-like"/>
    <property type="match status" value="1"/>
</dbReference>
<reference evidence="11" key="1">
    <citation type="journal article" date="2016" name="Nat. Commun.">
        <title>Genome analysis of three Pneumocystis species reveals adaptation mechanisms to life exclusively in mammalian hosts.</title>
        <authorList>
            <person name="Ma L."/>
            <person name="Chen Z."/>
            <person name="Huang D.W."/>
            <person name="Kutty G."/>
            <person name="Ishihara M."/>
            <person name="Wang H."/>
            <person name="Abouelleil A."/>
            <person name="Bishop L."/>
            <person name="Davey E."/>
            <person name="Deng R."/>
            <person name="Deng X."/>
            <person name="Fan L."/>
            <person name="Fantoni G."/>
            <person name="Fitzgerald M."/>
            <person name="Gogineni E."/>
            <person name="Goldberg J.M."/>
            <person name="Handley G."/>
            <person name="Hu X."/>
            <person name="Huber C."/>
            <person name="Jiao X."/>
            <person name="Jones K."/>
            <person name="Levin J.Z."/>
            <person name="Liu Y."/>
            <person name="Macdonald P."/>
            <person name="Melnikov A."/>
            <person name="Raley C."/>
            <person name="Sassi M."/>
            <person name="Sherman B.T."/>
            <person name="Song X."/>
            <person name="Sykes S."/>
            <person name="Tran B."/>
            <person name="Walsh L."/>
            <person name="Xia Y."/>
            <person name="Yang J."/>
            <person name="Young S."/>
            <person name="Zeng Q."/>
            <person name="Zheng X."/>
            <person name="Stephens R."/>
            <person name="Nusbaum C."/>
            <person name="Birren B.W."/>
            <person name="Azadi P."/>
            <person name="Lempicki R.A."/>
            <person name="Cuomo C.A."/>
            <person name="Kovacs J.A."/>
        </authorList>
    </citation>
    <scope>NUCLEOTIDE SEQUENCE [LARGE SCALE GENOMIC DNA]</scope>
    <source>
        <strain evidence="11">B123</strain>
    </source>
</reference>
<organism evidence="10 11">
    <name type="scientific">Pneumocystis murina (strain B123)</name>
    <name type="common">Mouse pneumocystis pneumonia agent</name>
    <name type="synonym">Pneumocystis carinii f. sp. muris</name>
    <dbReference type="NCBI Taxonomy" id="1069680"/>
    <lineage>
        <taxon>Eukaryota</taxon>
        <taxon>Fungi</taxon>
        <taxon>Dikarya</taxon>
        <taxon>Ascomycota</taxon>
        <taxon>Taphrinomycotina</taxon>
        <taxon>Pneumocystomycetes</taxon>
        <taxon>Pneumocystaceae</taxon>
        <taxon>Pneumocystis</taxon>
    </lineage>
</organism>
<evidence type="ECO:0000313" key="11">
    <source>
        <dbReference type="Proteomes" id="UP000011958"/>
    </source>
</evidence>
<dbReference type="Pfam" id="PF24779">
    <property type="entry name" value="UTP23_sensor"/>
    <property type="match status" value="1"/>
</dbReference>
<dbReference type="GO" id="GO:0000447">
    <property type="term" value="P:endonucleolytic cleavage in ITS1 to separate SSU-rRNA from 5.8S rRNA and LSU-rRNA from tricistronic rRNA transcript (SSU-rRNA, 5.8S rRNA, LSU-rRNA)"/>
    <property type="evidence" value="ECO:0007669"/>
    <property type="project" value="EnsemblFungi"/>
</dbReference>
<evidence type="ECO:0000256" key="6">
    <source>
        <dbReference type="ARBA" id="ARBA00038503"/>
    </source>
</evidence>
<dbReference type="VEuPathDB" id="FungiDB:PNEG_00158"/>
<accession>M7PMN3</accession>
<dbReference type="CDD" id="cd09865">
    <property type="entry name" value="PIN_ScUtp23p-like"/>
    <property type="match status" value="1"/>
</dbReference>
<dbReference type="GO" id="GO:0070181">
    <property type="term" value="F:small ribosomal subunit rRNA binding"/>
    <property type="evidence" value="ECO:0007669"/>
    <property type="project" value="EnsemblFungi"/>
</dbReference>
<comment type="subcellular location">
    <subcellularLocation>
        <location evidence="1">Nucleus</location>
        <location evidence="1">Nucleolus</location>
    </subcellularLocation>
</comment>